<dbReference type="AlphaFoldDB" id="H7EMZ1"/>
<comment type="caution">
    <text evidence="1">The sequence shown here is derived from an EMBL/GenBank/DDBJ whole genome shotgun (WGS) entry which is preliminary data.</text>
</comment>
<dbReference type="RefSeq" id="WP_002705793.1">
    <property type="nucleotide sequence ID" value="NZ_AGRW01000052.1"/>
</dbReference>
<dbReference type="OrthoDB" id="9898364at2"/>
<evidence type="ECO:0000313" key="1">
    <source>
        <dbReference type="EMBL" id="EIC01055.1"/>
    </source>
</evidence>
<protein>
    <submittedName>
        <fullName evidence="1">Uncharacterized protein</fullName>
    </submittedName>
</protein>
<dbReference type="EMBL" id="AGRW01000052">
    <property type="protein sequence ID" value="EIC01055.1"/>
    <property type="molecule type" value="Genomic_DNA"/>
</dbReference>
<accession>H7EMZ1</accession>
<dbReference type="STRING" id="907348.TresaDRAFT_0880"/>
<sequence length="479" mass="50225">MMNKALLIFIAASLFPAYPENSRSIEFKSSCAYFLPDGNARTPAHKAEADAGIRARWNGADARLFLSVPKTALPGDGADILAESVRNPRFGLGIEEEAAGAKIGAKAGTNTFSDSLSKIRNPTPSAIANPLAKSLSLKCGTGTALPTLTSAQKPLSATLSATSPSRLMKAEFMLDEEMDAAASFSTCAKLRKNASLTASLTASRFFVENGSATLKKAGAQFDGKFMAAAMAECALMSPVLKAVARFALHESPFGPPCAWMKLDGRTAFGNVLLDASFFSIPTAGTSPKAAPLIGQGSSVVRTTSQLSLAPQILLEAGGWKGALSYIRLGLCAMGAEKVAATKSAEKLGVGKIRAAAEWERGQLGLRGDFTAANILISGNPTTKSAMPDRYDSFSLSAQLSSEKIRAEFSAGAKFRDESTEFSASFSASPGKSRSVSVRNSFSAEWKDGGVRSSDTVALSFSARTKSTRADAKFALTLPF</sequence>
<reference evidence="1 2" key="1">
    <citation type="submission" date="2011-09" db="EMBL/GenBank/DDBJ databases">
        <title>The draft genome of Treponema saccharophilum DSM 2985.</title>
        <authorList>
            <consortium name="US DOE Joint Genome Institute (JGI-PGF)"/>
            <person name="Lucas S."/>
            <person name="Copeland A."/>
            <person name="Lapidus A."/>
            <person name="Glavina del Rio T."/>
            <person name="Dalin E."/>
            <person name="Tice H."/>
            <person name="Bruce D."/>
            <person name="Goodwin L."/>
            <person name="Pitluck S."/>
            <person name="Peters L."/>
            <person name="Kyrpides N."/>
            <person name="Mavromatis K."/>
            <person name="Ivanova N."/>
            <person name="Markowitz V."/>
            <person name="Cheng J.-F."/>
            <person name="Hugenholtz P."/>
            <person name="Woyke T."/>
            <person name="Wu D."/>
            <person name="Gronow S."/>
            <person name="Wellnitz S."/>
            <person name="Brambilla E."/>
            <person name="Klenk H.-P."/>
            <person name="Eisen J.A."/>
        </authorList>
    </citation>
    <scope>NUCLEOTIDE SEQUENCE [LARGE SCALE GENOMIC DNA]</scope>
    <source>
        <strain evidence="1 2">DSM 2985</strain>
    </source>
</reference>
<organism evidence="1 2">
    <name type="scientific">Treponema saccharophilum DSM 2985</name>
    <dbReference type="NCBI Taxonomy" id="907348"/>
    <lineage>
        <taxon>Bacteria</taxon>
        <taxon>Pseudomonadati</taxon>
        <taxon>Spirochaetota</taxon>
        <taxon>Spirochaetia</taxon>
        <taxon>Spirochaetales</taxon>
        <taxon>Treponemataceae</taxon>
        <taxon>Treponema</taxon>
    </lineage>
</organism>
<dbReference type="Proteomes" id="UP000003571">
    <property type="component" value="Unassembled WGS sequence"/>
</dbReference>
<evidence type="ECO:0000313" key="2">
    <source>
        <dbReference type="Proteomes" id="UP000003571"/>
    </source>
</evidence>
<proteinExistence type="predicted"/>
<name>H7EMZ1_9SPIR</name>
<gene>
    <name evidence="1" type="ORF">TresaDRAFT_0880</name>
</gene>
<dbReference type="PATRIC" id="fig|907348.3.peg.2299"/>
<keyword evidence="2" id="KW-1185">Reference proteome</keyword>